<feature type="region of interest" description="Disordered" evidence="1">
    <location>
        <begin position="401"/>
        <end position="437"/>
    </location>
</feature>
<protein>
    <submittedName>
        <fullName evidence="3">Flagellar hook-length control protein FliK</fullName>
    </submittedName>
</protein>
<keyword evidence="3" id="KW-0282">Flagellum</keyword>
<reference evidence="3 4" key="1">
    <citation type="submission" date="2016-10" db="EMBL/GenBank/DDBJ databases">
        <authorList>
            <person name="de Groot N.N."/>
        </authorList>
    </citation>
    <scope>NUCLEOTIDE SEQUENCE [LARGE SCALE GENOMIC DNA]</scope>
    <source>
        <strain evidence="3 4">ATCC 35958</strain>
    </source>
</reference>
<dbReference type="Proteomes" id="UP000199766">
    <property type="component" value="Unassembled WGS sequence"/>
</dbReference>
<feature type="region of interest" description="Disordered" evidence="1">
    <location>
        <begin position="1"/>
        <end position="31"/>
    </location>
</feature>
<evidence type="ECO:0000313" key="3">
    <source>
        <dbReference type="EMBL" id="SER26088.1"/>
    </source>
</evidence>
<gene>
    <name evidence="3" type="ORF">SAMN02982919_02027</name>
</gene>
<dbReference type="AlphaFoldDB" id="A0A1H9MR35"/>
<feature type="region of interest" description="Disordered" evidence="1">
    <location>
        <begin position="232"/>
        <end position="293"/>
    </location>
</feature>
<name>A0A1H9MR35_9BURK</name>
<feature type="domain" description="Flagellar hook-length control protein-like C-terminal" evidence="2">
    <location>
        <begin position="330"/>
        <end position="409"/>
    </location>
</feature>
<dbReference type="InterPro" id="IPR021136">
    <property type="entry name" value="Flagellar_hook_control-like_C"/>
</dbReference>
<feature type="compositionally biased region" description="Polar residues" evidence="1">
    <location>
        <begin position="244"/>
        <end position="253"/>
    </location>
</feature>
<proteinExistence type="predicted"/>
<dbReference type="EMBL" id="FOGD01000006">
    <property type="protein sequence ID" value="SER26088.1"/>
    <property type="molecule type" value="Genomic_DNA"/>
</dbReference>
<dbReference type="Gene3D" id="3.30.750.140">
    <property type="match status" value="1"/>
</dbReference>
<dbReference type="STRING" id="180197.SAMN02982919_02027"/>
<keyword evidence="4" id="KW-1185">Reference proteome</keyword>
<dbReference type="InterPro" id="IPR038610">
    <property type="entry name" value="FliK-like_C_sf"/>
</dbReference>
<sequence length="455" mass="45176">MMEKMRPPSPSQPTQAAHGTTPAKNRPALAQGTAGAGDFLGLLTALGDNLLSGVPVLDADGALALDVAGDKSAPLKKWPSLEATATDSSAATASLLALQAGFAGATQAPLSSTQSATITPTDTLSLGGHNALLAAPTVTNALAAGSRGVAVASSGGELGLVAQTAALDGATEAQAEQGLGAVAKKPTASRWASPATEALTARSTLSLRQEPTERAASQAALVSALQAAVGGADAPRDPLAAGAGQQQNVSGAPSYSFEPPVAFSGQDVGLSSQGQNAGRGGEGGRGASGQNSDAGALFGIDGLMAEPASVGEAPVFDAASALPAEDAVAEQVSYWVNQNIQNAELTVEHAGHPVEVTVSLSGNEAHVSFRSDQNETRALLDASEAQLRDLLESQGLSLSGMTVGDSAMQGDGNNSSDPRNGAKGTRQSATVQASVATNGQRSVGTVTDKAVDIFV</sequence>
<keyword evidence="3" id="KW-0969">Cilium</keyword>
<evidence type="ECO:0000256" key="1">
    <source>
        <dbReference type="SAM" id="MobiDB-lite"/>
    </source>
</evidence>
<evidence type="ECO:0000259" key="2">
    <source>
        <dbReference type="Pfam" id="PF02120"/>
    </source>
</evidence>
<dbReference type="CDD" id="cd17470">
    <property type="entry name" value="T3SS_Flik_C"/>
    <property type="match status" value="1"/>
</dbReference>
<organism evidence="3 4">
    <name type="scientific">Giesbergeria anulus</name>
    <dbReference type="NCBI Taxonomy" id="180197"/>
    <lineage>
        <taxon>Bacteria</taxon>
        <taxon>Pseudomonadati</taxon>
        <taxon>Pseudomonadota</taxon>
        <taxon>Betaproteobacteria</taxon>
        <taxon>Burkholderiales</taxon>
        <taxon>Comamonadaceae</taxon>
        <taxon>Giesbergeria</taxon>
    </lineage>
</organism>
<evidence type="ECO:0000313" key="4">
    <source>
        <dbReference type="Proteomes" id="UP000199766"/>
    </source>
</evidence>
<accession>A0A1H9MR35</accession>
<feature type="compositionally biased region" description="Gly residues" evidence="1">
    <location>
        <begin position="277"/>
        <end position="287"/>
    </location>
</feature>
<dbReference type="Pfam" id="PF02120">
    <property type="entry name" value="Flg_hook"/>
    <property type="match status" value="1"/>
</dbReference>
<feature type="compositionally biased region" description="Polar residues" evidence="1">
    <location>
        <begin position="425"/>
        <end position="437"/>
    </location>
</feature>
<keyword evidence="3" id="KW-0966">Cell projection</keyword>